<comment type="caution">
    <text evidence="3">The sequence shown here is derived from an EMBL/GenBank/DDBJ whole genome shotgun (WGS) entry which is preliminary data.</text>
</comment>
<dbReference type="InterPro" id="IPR050097">
    <property type="entry name" value="Ferredoxin-NADP_redctase_2"/>
</dbReference>
<protein>
    <submittedName>
        <fullName evidence="3">YpdA family putative bacillithiol disulfide reductase</fullName>
    </submittedName>
</protein>
<reference evidence="4" key="1">
    <citation type="submission" date="2018-08" db="EMBL/GenBank/DDBJ databases">
        <title>Mucilaginibacter sp. MYSH2.</title>
        <authorList>
            <person name="Seo T."/>
        </authorList>
    </citation>
    <scope>NUCLEOTIDE SEQUENCE [LARGE SCALE GENOMIC DNA]</scope>
    <source>
        <strain evidence="4">KIRAN</strain>
    </source>
</reference>
<dbReference type="PANTHER" id="PTHR48105">
    <property type="entry name" value="THIOREDOXIN REDUCTASE 1-RELATED-RELATED"/>
    <property type="match status" value="1"/>
</dbReference>
<keyword evidence="2" id="KW-0560">Oxidoreductase</keyword>
<accession>A0A399RVW6</accession>
<dbReference type="EMBL" id="QWGE01000006">
    <property type="protein sequence ID" value="RIJ33997.1"/>
    <property type="molecule type" value="Genomic_DNA"/>
</dbReference>
<dbReference type="Pfam" id="PF13738">
    <property type="entry name" value="Pyr_redox_3"/>
    <property type="match status" value="1"/>
</dbReference>
<evidence type="ECO:0000256" key="1">
    <source>
        <dbReference type="ARBA" id="ARBA00022630"/>
    </source>
</evidence>
<organism evidence="3 4">
    <name type="scientific">Pontibacter oryzae</name>
    <dbReference type="NCBI Taxonomy" id="2304593"/>
    <lineage>
        <taxon>Bacteria</taxon>
        <taxon>Pseudomonadati</taxon>
        <taxon>Bacteroidota</taxon>
        <taxon>Cytophagia</taxon>
        <taxon>Cytophagales</taxon>
        <taxon>Hymenobacteraceae</taxon>
        <taxon>Pontibacter</taxon>
    </lineage>
</organism>
<gene>
    <name evidence="3" type="primary">ypdA</name>
    <name evidence="3" type="ORF">D1627_16605</name>
</gene>
<sequence>MGLDITYDILIIGAGPIGLAAGLEAQKEGLSYLILERGCLVNSIYNYPLNMTFFSTSERLEIGGVPFTSLNAKPTRSEAMEYYRRVADTFDLNINLFEEVQHLQPEGEIYHIQTSKSTYKARNVVVAVGFYGIPNLLHVPGEDLAKVRHYYFDPHYYFRQKVLVVGANNSAADAALETWRKGAEVTLVVRQPELGSIKYWTKPDLENRIKAGEIKAYFNASVTEVRAQEVDIQTPEGKVTVANDFVLAMTGYQPDFSFLEKIGVKLTEDEKRYPQYHPDTMETNLPRVYLAGVICGGMDTHVWFIENSREHAIKIVRHIKHAQEAAKV</sequence>
<dbReference type="InterPro" id="IPR023856">
    <property type="entry name" value="Bdr"/>
</dbReference>
<dbReference type="SUPFAM" id="SSF51905">
    <property type="entry name" value="FAD/NAD(P)-binding domain"/>
    <property type="match status" value="1"/>
</dbReference>
<dbReference type="PRINTS" id="PR00368">
    <property type="entry name" value="FADPNR"/>
</dbReference>
<dbReference type="Proteomes" id="UP000266005">
    <property type="component" value="Unassembled WGS sequence"/>
</dbReference>
<dbReference type="InterPro" id="IPR036188">
    <property type="entry name" value="FAD/NAD-bd_sf"/>
</dbReference>
<dbReference type="AlphaFoldDB" id="A0A399RVW6"/>
<name>A0A399RVW6_9BACT</name>
<dbReference type="Gene3D" id="3.50.50.60">
    <property type="entry name" value="FAD/NAD(P)-binding domain"/>
    <property type="match status" value="1"/>
</dbReference>
<evidence type="ECO:0000313" key="3">
    <source>
        <dbReference type="EMBL" id="RIJ33997.1"/>
    </source>
</evidence>
<dbReference type="OrthoDB" id="9778740at2"/>
<proteinExistence type="predicted"/>
<keyword evidence="4" id="KW-1185">Reference proteome</keyword>
<dbReference type="RefSeq" id="WP_119433407.1">
    <property type="nucleotide sequence ID" value="NZ_QWGE01000006.1"/>
</dbReference>
<dbReference type="GO" id="GO:0016491">
    <property type="term" value="F:oxidoreductase activity"/>
    <property type="evidence" value="ECO:0007669"/>
    <property type="project" value="UniProtKB-KW"/>
</dbReference>
<dbReference type="PRINTS" id="PR00469">
    <property type="entry name" value="PNDRDTASEII"/>
</dbReference>
<dbReference type="NCBIfam" id="TIGR04018">
    <property type="entry name" value="Bthiol_YpdA"/>
    <property type="match status" value="1"/>
</dbReference>
<evidence type="ECO:0000256" key="2">
    <source>
        <dbReference type="ARBA" id="ARBA00023002"/>
    </source>
</evidence>
<keyword evidence="1" id="KW-0285">Flavoprotein</keyword>
<evidence type="ECO:0000313" key="4">
    <source>
        <dbReference type="Proteomes" id="UP000266005"/>
    </source>
</evidence>